<feature type="compositionally biased region" description="Basic and acidic residues" evidence="1">
    <location>
        <begin position="135"/>
        <end position="156"/>
    </location>
</feature>
<dbReference type="InterPro" id="IPR036856">
    <property type="entry name" value="Ald_Oxase/Xan_DH_a/b_sf"/>
</dbReference>
<dbReference type="EMBL" id="CP043494">
    <property type="protein sequence ID" value="WNG48665.1"/>
    <property type="molecule type" value="Genomic_DNA"/>
</dbReference>
<dbReference type="SUPFAM" id="SSF54665">
    <property type="entry name" value="CO dehydrogenase molybdoprotein N-domain-like"/>
    <property type="match status" value="1"/>
</dbReference>
<dbReference type="Pfam" id="PF20256">
    <property type="entry name" value="MoCoBD_2"/>
    <property type="match status" value="1"/>
</dbReference>
<organism evidence="3 4">
    <name type="scientific">Archangium minus</name>
    <dbReference type="NCBI Taxonomy" id="83450"/>
    <lineage>
        <taxon>Bacteria</taxon>
        <taxon>Pseudomonadati</taxon>
        <taxon>Myxococcota</taxon>
        <taxon>Myxococcia</taxon>
        <taxon>Myxococcales</taxon>
        <taxon>Cystobacterineae</taxon>
        <taxon>Archangiaceae</taxon>
        <taxon>Archangium</taxon>
    </lineage>
</organism>
<dbReference type="InterPro" id="IPR046867">
    <property type="entry name" value="AldOxase/xan_DH_MoCoBD2"/>
</dbReference>
<dbReference type="Proteomes" id="UP001611383">
    <property type="component" value="Chromosome"/>
</dbReference>
<dbReference type="Gene3D" id="3.90.1170.50">
    <property type="entry name" value="Aldehyde oxidase/xanthine dehydrogenase, a/b hammerhead"/>
    <property type="match status" value="1"/>
</dbReference>
<dbReference type="PANTHER" id="PTHR11908">
    <property type="entry name" value="XANTHINE DEHYDROGENASE"/>
    <property type="match status" value="1"/>
</dbReference>
<proteinExistence type="predicted"/>
<evidence type="ECO:0000256" key="1">
    <source>
        <dbReference type="SAM" id="MobiDB-lite"/>
    </source>
</evidence>
<sequence>MTTTSNLLGKPINRVDGRLKVTGEAKYAAEFNVPGLLHGSVVSSAIAKGRIKKIDTREALAIPGVLHIFTHENRPRLAWFDRSYRDEDAPSGSPFRPLYDDKIVYSGQPIALVVAETLEGARYAASLVRVEYDSHSPETDLRARREEAYEPREGKGGYEPPPKPRGHADKALARAAVRVDAEYSSPVEHHNPMEMHATTVIYETDGMLTVYDKTQGVQNSQQYISKVFHLSPEEVRVRSPFVGGAFGSGLRPQYQLFLAVMAARELKRSVRVPLTRQQMFTFGHRPETVQRVALGASSDGTLEAVIHEAISETSRFEDYIEVVVNWSGLLYQSDNVRLNYKLVQLDNYTPIDMRAPGAVLGVYALECAMDELAYKVGIDPLELRLKNYAERDQNQDKPFSSKELRACYRQGAERFGWARRTPAPRSMRDGKQLVGWGMATGIWEAMQQQASAKAVLSIDGKLIVSSATADIGTGTYTVMTQIAADTLGLPVEDVTFKLGDSSLPKAPVEGGSWTVSSVGSAVKAVCEKVRERLFQLARKVRGSPLAKASLDEVSFVEGHIRLTKEPSRAVSLTEAMRHGEVLSIEEETLALPNMPKQSRFTRCTHSAVFAEVKVDEDLGTVKVTRVVSAIAGGRVLNPKTARSQILGGVVWGIGMALEEESAMDQKLGRFMNHNLAEYHVPVNADVQDIDVIFVEEDDSIVNPLGAKGLGEIGIVGVAAAIANAIFHATGRRVRNLPITPDKLL</sequence>
<keyword evidence="4" id="KW-1185">Reference proteome</keyword>
<dbReference type="PANTHER" id="PTHR11908:SF153">
    <property type="entry name" value="DEHYDROGENASE"/>
    <property type="match status" value="1"/>
</dbReference>
<reference evidence="3 4" key="1">
    <citation type="submission" date="2019-08" db="EMBL/GenBank/DDBJ databases">
        <title>Archangium and Cystobacter genomes.</title>
        <authorList>
            <person name="Chen I.-C.K."/>
            <person name="Wielgoss S."/>
        </authorList>
    </citation>
    <scope>NUCLEOTIDE SEQUENCE [LARGE SCALE GENOMIC DNA]</scope>
    <source>
        <strain evidence="3 4">Cbm 6</strain>
    </source>
</reference>
<feature type="region of interest" description="Disordered" evidence="1">
    <location>
        <begin position="135"/>
        <end position="169"/>
    </location>
</feature>
<dbReference type="InterPro" id="IPR016208">
    <property type="entry name" value="Ald_Oxase/xanthine_DH-like"/>
</dbReference>
<protein>
    <submittedName>
        <fullName evidence="3">Xanthine dehydrogenase family protein molybdopterin-binding subunit</fullName>
    </submittedName>
</protein>
<evidence type="ECO:0000259" key="2">
    <source>
        <dbReference type="SMART" id="SM01008"/>
    </source>
</evidence>
<dbReference type="Pfam" id="PF01315">
    <property type="entry name" value="Ald_Xan_dh_C"/>
    <property type="match status" value="1"/>
</dbReference>
<dbReference type="InterPro" id="IPR008274">
    <property type="entry name" value="AldOxase/xan_DH_MoCoBD1"/>
</dbReference>
<evidence type="ECO:0000313" key="4">
    <source>
        <dbReference type="Proteomes" id="UP001611383"/>
    </source>
</evidence>
<evidence type="ECO:0000313" key="3">
    <source>
        <dbReference type="EMBL" id="WNG48665.1"/>
    </source>
</evidence>
<name>A0ABY9WZS0_9BACT</name>
<dbReference type="SUPFAM" id="SSF56003">
    <property type="entry name" value="Molybdenum cofactor-binding domain"/>
    <property type="match status" value="1"/>
</dbReference>
<accession>A0ABY9WZS0</accession>
<dbReference type="InterPro" id="IPR037165">
    <property type="entry name" value="AldOxase/xan_DH_Mopterin-bd_sf"/>
</dbReference>
<feature type="domain" description="Aldehyde oxidase/xanthine dehydrogenase a/b hammerhead" evidence="2">
    <location>
        <begin position="22"/>
        <end position="136"/>
    </location>
</feature>
<dbReference type="RefSeq" id="WP_395806315.1">
    <property type="nucleotide sequence ID" value="NZ_CP043494.1"/>
</dbReference>
<dbReference type="SMART" id="SM01008">
    <property type="entry name" value="Ald_Xan_dh_C"/>
    <property type="match status" value="1"/>
</dbReference>
<dbReference type="Pfam" id="PF02738">
    <property type="entry name" value="MoCoBD_1"/>
    <property type="match status" value="1"/>
</dbReference>
<dbReference type="InterPro" id="IPR000674">
    <property type="entry name" value="Ald_Oxase/Xan_DH_a/b"/>
</dbReference>
<dbReference type="Gene3D" id="3.30.365.10">
    <property type="entry name" value="Aldehyde oxidase/xanthine dehydrogenase, molybdopterin binding domain"/>
    <property type="match status" value="4"/>
</dbReference>
<gene>
    <name evidence="3" type="ORF">F0U60_34540</name>
</gene>